<dbReference type="PROSITE" id="PS51207">
    <property type="entry name" value="PXA"/>
    <property type="match status" value="1"/>
</dbReference>
<dbReference type="InterPro" id="IPR036871">
    <property type="entry name" value="PX_dom_sf"/>
</dbReference>
<dbReference type="Pfam" id="PF08628">
    <property type="entry name" value="Nexin_C"/>
    <property type="match status" value="1"/>
</dbReference>
<dbReference type="GO" id="GO:0035091">
    <property type="term" value="F:phosphatidylinositol binding"/>
    <property type="evidence" value="ECO:0007669"/>
    <property type="project" value="InterPro"/>
</dbReference>
<dbReference type="EMBL" id="CAHR02000044">
    <property type="protein sequence ID" value="CCG81551.1"/>
    <property type="molecule type" value="Genomic_DNA"/>
</dbReference>
<evidence type="ECO:0000256" key="2">
    <source>
        <dbReference type="SAM" id="MobiDB-lite"/>
    </source>
</evidence>
<evidence type="ECO:0000259" key="3">
    <source>
        <dbReference type="PROSITE" id="PS50195"/>
    </source>
</evidence>
<comment type="caution">
    <text evidence="5">The sequence shown here is derived from an EMBL/GenBank/DDBJ whole genome shotgun (WGS) entry which is preliminary data.</text>
</comment>
<comment type="similarity">
    <text evidence="1">Belongs to the sorting nexin family.</text>
</comment>
<dbReference type="OrthoDB" id="120967at2759"/>
<dbReference type="InterPro" id="IPR044926">
    <property type="entry name" value="RGS_subdomain_2"/>
</dbReference>
<protein>
    <submittedName>
        <fullName evidence="5">Intermediate filament protein</fullName>
    </submittedName>
</protein>
<dbReference type="AlphaFoldDB" id="S0BE53"/>
<dbReference type="SUPFAM" id="SSF64268">
    <property type="entry name" value="PX domain"/>
    <property type="match status" value="1"/>
</dbReference>
<dbReference type="STRING" id="1097556.S0BE53"/>
<dbReference type="VEuPathDB" id="FungiDB:TAPDE_001395"/>
<dbReference type="Gene3D" id="1.10.167.10">
    <property type="entry name" value="Regulator of G-protein Signalling 4, domain 2"/>
    <property type="match status" value="1"/>
</dbReference>
<dbReference type="SUPFAM" id="SSF48097">
    <property type="entry name" value="Regulator of G-protein signaling, RGS"/>
    <property type="match status" value="1"/>
</dbReference>
<name>S0BE53_TAPDE</name>
<dbReference type="PROSITE" id="PS50195">
    <property type="entry name" value="PX"/>
    <property type="match status" value="1"/>
</dbReference>
<feature type="domain" description="PX" evidence="3">
    <location>
        <begin position="597"/>
        <end position="712"/>
    </location>
</feature>
<dbReference type="Pfam" id="PF00787">
    <property type="entry name" value="PX"/>
    <property type="match status" value="1"/>
</dbReference>
<dbReference type="PANTHER" id="PTHR22775">
    <property type="entry name" value="SORTING NEXIN"/>
    <property type="match status" value="1"/>
</dbReference>
<dbReference type="Gene3D" id="3.30.1520.10">
    <property type="entry name" value="Phox-like domain"/>
    <property type="match status" value="1"/>
</dbReference>
<feature type="region of interest" description="Disordered" evidence="2">
    <location>
        <begin position="460"/>
        <end position="492"/>
    </location>
</feature>
<dbReference type="PANTHER" id="PTHR22775:SF3">
    <property type="entry name" value="SORTING NEXIN-13"/>
    <property type="match status" value="1"/>
</dbReference>
<dbReference type="InterPro" id="IPR003114">
    <property type="entry name" value="Phox_assoc"/>
</dbReference>
<evidence type="ECO:0000313" key="6">
    <source>
        <dbReference type="Proteomes" id="UP000013776"/>
    </source>
</evidence>
<dbReference type="InterPro" id="IPR013937">
    <property type="entry name" value="Sorting_nexin_C"/>
</dbReference>
<dbReference type="SMART" id="SM00313">
    <property type="entry name" value="PXA"/>
    <property type="match status" value="1"/>
</dbReference>
<feature type="domain" description="PXA" evidence="4">
    <location>
        <begin position="1"/>
        <end position="151"/>
    </location>
</feature>
<reference evidence="5 6" key="1">
    <citation type="journal article" date="2013" name="MBio">
        <title>Genome sequencing of the plant pathogen Taphrina deformans, the causal agent of peach leaf curl.</title>
        <authorList>
            <person name="Cisse O.H."/>
            <person name="Almeida J.M.G.C.F."/>
            <person name="Fonseca A."/>
            <person name="Kumar A.A."/>
            <person name="Salojaervi J."/>
            <person name="Overmyer K."/>
            <person name="Hauser P.M."/>
            <person name="Pagni M."/>
        </authorList>
    </citation>
    <scope>NUCLEOTIDE SEQUENCE [LARGE SCALE GENOMIC DNA]</scope>
    <source>
        <strain evidence="6">PYCC 5710 / ATCC 11124 / CBS 356.35 / IMI 108563 / JCM 9778 / NBRC 8474</strain>
    </source>
</reference>
<dbReference type="InterPro" id="IPR001683">
    <property type="entry name" value="PX_dom"/>
</dbReference>
<feature type="region of interest" description="Disordered" evidence="2">
    <location>
        <begin position="742"/>
        <end position="770"/>
    </location>
</feature>
<accession>S0BE53</accession>
<proteinExistence type="inferred from homology"/>
<feature type="compositionally biased region" description="Basic and acidic residues" evidence="2">
    <location>
        <begin position="746"/>
        <end position="757"/>
    </location>
</feature>
<dbReference type="SMART" id="SM00312">
    <property type="entry name" value="PX"/>
    <property type="match status" value="1"/>
</dbReference>
<dbReference type="InterPro" id="IPR036305">
    <property type="entry name" value="RGS_sf"/>
</dbReference>
<gene>
    <name evidence="5" type="ORF">TAPDE_001395</name>
</gene>
<dbReference type="eggNOG" id="KOG2101">
    <property type="taxonomic scope" value="Eukaryota"/>
</dbReference>
<organism evidence="5 6">
    <name type="scientific">Taphrina deformans (strain PYCC 5710 / ATCC 11124 / CBS 356.35 / IMI 108563 / JCM 9778 / NBRC 8474)</name>
    <name type="common">Peach leaf curl fungus</name>
    <name type="synonym">Lalaria deformans</name>
    <dbReference type="NCBI Taxonomy" id="1097556"/>
    <lineage>
        <taxon>Eukaryota</taxon>
        <taxon>Fungi</taxon>
        <taxon>Dikarya</taxon>
        <taxon>Ascomycota</taxon>
        <taxon>Taphrinomycotina</taxon>
        <taxon>Taphrinomycetes</taxon>
        <taxon>Taphrinales</taxon>
        <taxon>Taphrinaceae</taxon>
        <taxon>Taphrina</taxon>
    </lineage>
</organism>
<keyword evidence="6" id="KW-1185">Reference proteome</keyword>
<dbReference type="Pfam" id="PF02194">
    <property type="entry name" value="PXA"/>
    <property type="match status" value="1"/>
</dbReference>
<evidence type="ECO:0000259" key="4">
    <source>
        <dbReference type="PROSITE" id="PS51207"/>
    </source>
</evidence>
<evidence type="ECO:0000313" key="5">
    <source>
        <dbReference type="EMBL" id="CCG81551.1"/>
    </source>
</evidence>
<dbReference type="Proteomes" id="UP000013776">
    <property type="component" value="Unassembled WGS sequence"/>
</dbReference>
<sequence length="917" mass="103643">MRKRLEAVDVVGIVVRKAVPIITQHLHELTIAELKVMDTVKTVGLDSLEHSSISDAVAANSKGHVLHLAAQTSDLSEDGLLENEDKVQQYLRGVVSRLLPIVLPNNEYASSIVTTFVREVLACAILAPLFRMLADPDYWNETLVVRANQAIQERARVKRFRHALKEQTRDQSKRNKSIKKKPMRRLERLMLSNDHKDWERLYRKIKKCQSLADVTRMRSEMILLRNEKIAAVQVDRTVKNTSMSDHLVIKALSLLEVRITKLGGPHTTGTSSTIVRSLSFDRVLVIGVDYFLDYLERHGRANLLDFWHHVTQIKLKSNQPVPASQLSILDSSVHLSKIQIKHIYEQYFDSPLLTITDDEKSLSKELDDYPTFRNDKAYYSMMSALGMEAPSSQPLVRSSSTASIIRHNKLGMSKFRNMSSTDLVDLGSEYLGHETMGMIDTNDKDVLAAMEDALHSSLMASASEELSKTSSRSASVHDTDDDGSDSSISGNEMFTMNGQAIRRLDVPSNLDSSITELKTAEPGNLNILEEIETLDHEIQKRQHSLTYIDKFLKNKHDIDDLDRKIVNKSRVQTTRELDSLLSQKRQYEADDHSLYGRSTVVIDSSMTHQDADGNDFVVYVVEVRRVGADGTPSGWIITRRYSEFNQLQAQLKIQFPHVANLDFPKKQLNRLKSVADARRPILESFLQNLLKDEQVCKSLELRNFLSQNNLTVKKRHHKTVLENLIGLTDPREAFSRLFTMLEGPDETGRPENPDLRQVHPAPPPTDHDEDLSSFAKPIVDLVLEAFDLRERSKWIKKKAVVLVLQQILGGTIESRVRDGVTALVEEKSLVALLGTLYARLAAVSGQDGESVVPRAGKTRAERQRLLELAKETMRAYHPPYVPESAAKKVFRALQIRTLNMHLLGRLIDGIVEAVFFA</sequence>
<evidence type="ECO:0000256" key="1">
    <source>
        <dbReference type="ARBA" id="ARBA00010883"/>
    </source>
</evidence>